<dbReference type="EMBL" id="BKCJ010509240">
    <property type="protein sequence ID" value="GFA89482.1"/>
    <property type="molecule type" value="Genomic_DNA"/>
</dbReference>
<gene>
    <name evidence="2" type="ORF">Tci_661454</name>
</gene>
<feature type="compositionally biased region" description="Basic and acidic residues" evidence="1">
    <location>
        <begin position="182"/>
        <end position="194"/>
    </location>
</feature>
<evidence type="ECO:0000313" key="2">
    <source>
        <dbReference type="EMBL" id="GFA89482.1"/>
    </source>
</evidence>
<feature type="compositionally biased region" description="Polar residues" evidence="1">
    <location>
        <begin position="166"/>
        <end position="181"/>
    </location>
</feature>
<protein>
    <submittedName>
        <fullName evidence="2">Uncharacterized protein</fullName>
    </submittedName>
</protein>
<feature type="region of interest" description="Disordered" evidence="1">
    <location>
        <begin position="121"/>
        <end position="194"/>
    </location>
</feature>
<feature type="non-terminal residue" evidence="2">
    <location>
        <position position="1"/>
    </location>
</feature>
<feature type="region of interest" description="Disordered" evidence="1">
    <location>
        <begin position="1"/>
        <end position="108"/>
    </location>
</feature>
<proteinExistence type="predicted"/>
<dbReference type="AlphaFoldDB" id="A0A699KEQ9"/>
<feature type="region of interest" description="Disordered" evidence="1">
    <location>
        <begin position="207"/>
        <end position="227"/>
    </location>
</feature>
<feature type="compositionally biased region" description="Pro residues" evidence="1">
    <location>
        <begin position="133"/>
        <end position="144"/>
    </location>
</feature>
<reference evidence="2" key="1">
    <citation type="journal article" date="2019" name="Sci. Rep.">
        <title>Draft genome of Tanacetum cinerariifolium, the natural source of mosquito coil.</title>
        <authorList>
            <person name="Yamashiro T."/>
            <person name="Shiraishi A."/>
            <person name="Satake H."/>
            <person name="Nakayama K."/>
        </authorList>
    </citation>
    <scope>NUCLEOTIDE SEQUENCE</scope>
</reference>
<accession>A0A699KEQ9</accession>
<organism evidence="2">
    <name type="scientific">Tanacetum cinerariifolium</name>
    <name type="common">Dalmatian daisy</name>
    <name type="synonym">Chrysanthemum cinerariifolium</name>
    <dbReference type="NCBI Taxonomy" id="118510"/>
    <lineage>
        <taxon>Eukaryota</taxon>
        <taxon>Viridiplantae</taxon>
        <taxon>Streptophyta</taxon>
        <taxon>Embryophyta</taxon>
        <taxon>Tracheophyta</taxon>
        <taxon>Spermatophyta</taxon>
        <taxon>Magnoliopsida</taxon>
        <taxon>eudicotyledons</taxon>
        <taxon>Gunneridae</taxon>
        <taxon>Pentapetalae</taxon>
        <taxon>asterids</taxon>
        <taxon>campanulids</taxon>
        <taxon>Asterales</taxon>
        <taxon>Asteraceae</taxon>
        <taxon>Asteroideae</taxon>
        <taxon>Anthemideae</taxon>
        <taxon>Anthemidinae</taxon>
        <taxon>Tanacetum</taxon>
    </lineage>
</organism>
<feature type="compositionally biased region" description="Acidic residues" evidence="1">
    <location>
        <begin position="88"/>
        <end position="97"/>
    </location>
</feature>
<sequence length="227" mass="24439">IHAWPEGARASTLSPDYVPGPEEPEQAPLSPDYVPGPEETEQAPLSSDYVPGPEEPKQAPPSPPFPGATTPTADSPGYILEFDPKGDLEEDDDEDPKDDPTDYPVDSTVVALPVVDHVPSEEVTKPLLQKPSLPLPIPSPPPDSPTNIEIPKSCLPLRKRLRFASPTPSQEVGESSATSAARQDEPAVARDDPYSLVREEVYGFVDGVDVTPRRPMSKELGYGITDT</sequence>
<comment type="caution">
    <text evidence="2">The sequence shown here is derived from an EMBL/GenBank/DDBJ whole genome shotgun (WGS) entry which is preliminary data.</text>
</comment>
<evidence type="ECO:0000256" key="1">
    <source>
        <dbReference type="SAM" id="MobiDB-lite"/>
    </source>
</evidence>
<name>A0A699KEQ9_TANCI</name>